<evidence type="ECO:0000256" key="4">
    <source>
        <dbReference type="PROSITE-ProRule" id="PRU00134"/>
    </source>
</evidence>
<proteinExistence type="predicted"/>
<dbReference type="EMBL" id="VDMD01000002">
    <property type="protein sequence ID" value="TRM68418.1"/>
    <property type="molecule type" value="Genomic_DNA"/>
</dbReference>
<keyword evidence="2 4" id="KW-0863">Zinc-finger</keyword>
<dbReference type="Pfam" id="PF01753">
    <property type="entry name" value="zf-MYND"/>
    <property type="match status" value="1"/>
</dbReference>
<gene>
    <name evidence="6" type="ORF">BD626DRAFT_481659</name>
</gene>
<dbReference type="AlphaFoldDB" id="A0A550CUG2"/>
<organism evidence="6 7">
    <name type="scientific">Schizophyllum amplum</name>
    <dbReference type="NCBI Taxonomy" id="97359"/>
    <lineage>
        <taxon>Eukaryota</taxon>
        <taxon>Fungi</taxon>
        <taxon>Dikarya</taxon>
        <taxon>Basidiomycota</taxon>
        <taxon>Agaricomycotina</taxon>
        <taxon>Agaricomycetes</taxon>
        <taxon>Agaricomycetidae</taxon>
        <taxon>Agaricales</taxon>
        <taxon>Schizophyllaceae</taxon>
        <taxon>Schizophyllum</taxon>
    </lineage>
</organism>
<dbReference type="OrthoDB" id="2931494at2759"/>
<evidence type="ECO:0000259" key="5">
    <source>
        <dbReference type="PROSITE" id="PS50865"/>
    </source>
</evidence>
<evidence type="ECO:0000313" key="7">
    <source>
        <dbReference type="Proteomes" id="UP000320762"/>
    </source>
</evidence>
<evidence type="ECO:0000313" key="6">
    <source>
        <dbReference type="EMBL" id="TRM68418.1"/>
    </source>
</evidence>
<sequence length="547" mass="62587">MASQVKRHDDTKKPHAYVPGLNLPADFALPDLTVVREEGDEILEEMRIPRDPTIQVMTPEGQSMTVNRGLAYNLDYSNLFKFAMYCATEEVPDDILPQCIWACEWYIRAAESSTVEQMRFTKALRPDQGENMQFFLLQTVRNKAAEYVLLPQIDHPAEALRHLRAIMKSNEKRSGLYDHWKENNELMVMYAIALARARTDDIEAKALLSKGIDPGSKLDLGHIVRCKVYLARVLRRLGEVKPAEELETWTINWFKKNPYRIDDNTLVPMFTTDLDPKTDPVLLGLGGQKWLDGRKRTVKTEQRMGRLCRNCNRMEPEVKLMQCARCKHIFYCSRECQKANHPYHKESCKEIAQGLQRIAAMKASGATSDARRALQWQEFRSLPAHPGNGILLAHALGLRRDPTRSRTHIIIKNVEHQPHATHPHDYFRFTNVGVFKLADVWPEIEAIMCLNKGEGKQYIKEMLEEFDSGPGSINKLGGEQRYPIFDLAFSPVPGHIEGYLSYGGVDSETLSRTPYDPDWRNKMNRSGSPPGPVVFRRKGIKDAEHVF</sequence>
<dbReference type="Gene3D" id="6.10.140.2220">
    <property type="match status" value="1"/>
</dbReference>
<evidence type="ECO:0000256" key="1">
    <source>
        <dbReference type="ARBA" id="ARBA00022723"/>
    </source>
</evidence>
<dbReference type="GO" id="GO:0008270">
    <property type="term" value="F:zinc ion binding"/>
    <property type="evidence" value="ECO:0007669"/>
    <property type="project" value="UniProtKB-KW"/>
</dbReference>
<dbReference type="InterPro" id="IPR002893">
    <property type="entry name" value="Znf_MYND"/>
</dbReference>
<dbReference type="PROSITE" id="PS01360">
    <property type="entry name" value="ZF_MYND_1"/>
    <property type="match status" value="1"/>
</dbReference>
<dbReference type="Proteomes" id="UP000320762">
    <property type="component" value="Unassembled WGS sequence"/>
</dbReference>
<comment type="caution">
    <text evidence="6">The sequence shown here is derived from an EMBL/GenBank/DDBJ whole genome shotgun (WGS) entry which is preliminary data.</text>
</comment>
<feature type="domain" description="MYND-type" evidence="5">
    <location>
        <begin position="308"/>
        <end position="348"/>
    </location>
</feature>
<name>A0A550CUG2_9AGAR</name>
<dbReference type="SUPFAM" id="SSF144232">
    <property type="entry name" value="HIT/MYND zinc finger-like"/>
    <property type="match status" value="1"/>
</dbReference>
<reference evidence="6 7" key="1">
    <citation type="journal article" date="2019" name="New Phytol.">
        <title>Comparative genomics reveals unique wood-decay strategies and fruiting body development in the Schizophyllaceae.</title>
        <authorList>
            <person name="Almasi E."/>
            <person name="Sahu N."/>
            <person name="Krizsan K."/>
            <person name="Balint B."/>
            <person name="Kovacs G.M."/>
            <person name="Kiss B."/>
            <person name="Cseklye J."/>
            <person name="Drula E."/>
            <person name="Henrissat B."/>
            <person name="Nagy I."/>
            <person name="Chovatia M."/>
            <person name="Adam C."/>
            <person name="LaButti K."/>
            <person name="Lipzen A."/>
            <person name="Riley R."/>
            <person name="Grigoriev I.V."/>
            <person name="Nagy L.G."/>
        </authorList>
    </citation>
    <scope>NUCLEOTIDE SEQUENCE [LARGE SCALE GENOMIC DNA]</scope>
    <source>
        <strain evidence="6 7">NL-1724</strain>
    </source>
</reference>
<evidence type="ECO:0000256" key="3">
    <source>
        <dbReference type="ARBA" id="ARBA00022833"/>
    </source>
</evidence>
<evidence type="ECO:0000256" key="2">
    <source>
        <dbReference type="ARBA" id="ARBA00022771"/>
    </source>
</evidence>
<protein>
    <recommendedName>
        <fullName evidence="5">MYND-type domain-containing protein</fullName>
    </recommendedName>
</protein>
<keyword evidence="7" id="KW-1185">Reference proteome</keyword>
<dbReference type="PROSITE" id="PS50865">
    <property type="entry name" value="ZF_MYND_2"/>
    <property type="match status" value="1"/>
</dbReference>
<dbReference type="STRING" id="97359.A0A550CUG2"/>
<keyword evidence="3" id="KW-0862">Zinc</keyword>
<accession>A0A550CUG2</accession>
<keyword evidence="1" id="KW-0479">Metal-binding</keyword>